<evidence type="ECO:0000313" key="2">
    <source>
        <dbReference type="EMBL" id="RLQ85654.1"/>
    </source>
</evidence>
<dbReference type="OrthoDB" id="4793644at2"/>
<comment type="caution">
    <text evidence="2">The sequence shown here is derived from an EMBL/GenBank/DDBJ whole genome shotgun (WGS) entry which is preliminary data.</text>
</comment>
<keyword evidence="1" id="KW-0472">Membrane</keyword>
<feature type="transmembrane region" description="Helical" evidence="1">
    <location>
        <begin position="29"/>
        <end position="50"/>
    </location>
</feature>
<dbReference type="EMBL" id="RCWJ01000001">
    <property type="protein sequence ID" value="RLQ85654.1"/>
    <property type="molecule type" value="Genomic_DNA"/>
</dbReference>
<dbReference type="AlphaFoldDB" id="A0A3L7J547"/>
<proteinExistence type="predicted"/>
<dbReference type="Proteomes" id="UP000282460">
    <property type="component" value="Unassembled WGS sequence"/>
</dbReference>
<keyword evidence="1" id="KW-0812">Transmembrane</keyword>
<dbReference type="InterPro" id="IPR025443">
    <property type="entry name" value="DUF4307"/>
</dbReference>
<sequence>MVSESSPEPDVLDARYGRSARSRKREKRIGIVAAAAFAVVLVAWVVWAGLDAVGSTLETRDIAHSITSDTSVDVTFQLSVPAGTPTYCAVQALNDRFAVVGWRIIEVPKSDSFNRTFTESVRTTELASTGLIYRCWLA</sequence>
<organism evidence="2 3">
    <name type="scientific">Mycetocola zhadangensis</name>
    <dbReference type="NCBI Taxonomy" id="1164595"/>
    <lineage>
        <taxon>Bacteria</taxon>
        <taxon>Bacillati</taxon>
        <taxon>Actinomycetota</taxon>
        <taxon>Actinomycetes</taxon>
        <taxon>Micrococcales</taxon>
        <taxon>Microbacteriaceae</taxon>
        <taxon>Mycetocola</taxon>
    </lineage>
</organism>
<accession>A0A3L7J547</accession>
<keyword evidence="1" id="KW-1133">Transmembrane helix</keyword>
<reference evidence="2 3" key="1">
    <citation type="submission" date="2018-10" db="EMBL/GenBank/DDBJ databases">
        <authorList>
            <person name="Li J."/>
        </authorList>
    </citation>
    <scope>NUCLEOTIDE SEQUENCE [LARGE SCALE GENOMIC DNA]</scope>
    <source>
        <strain evidence="2 3">ZD1-4</strain>
    </source>
</reference>
<dbReference type="RefSeq" id="WP_121658019.1">
    <property type="nucleotide sequence ID" value="NZ_BMEK01000001.1"/>
</dbReference>
<evidence type="ECO:0000313" key="3">
    <source>
        <dbReference type="Proteomes" id="UP000282460"/>
    </source>
</evidence>
<evidence type="ECO:0000256" key="1">
    <source>
        <dbReference type="SAM" id="Phobius"/>
    </source>
</evidence>
<gene>
    <name evidence="2" type="ORF">D9V28_01890</name>
</gene>
<name>A0A3L7J547_9MICO</name>
<dbReference type="Pfam" id="PF14155">
    <property type="entry name" value="DUF4307"/>
    <property type="match status" value="1"/>
</dbReference>
<keyword evidence="3" id="KW-1185">Reference proteome</keyword>
<protein>
    <submittedName>
        <fullName evidence="2">DUF4307 domain-containing protein</fullName>
    </submittedName>
</protein>